<proteinExistence type="predicted"/>
<gene>
    <name evidence="1" type="ORF">BSTOLATCC_MIC15771</name>
</gene>
<evidence type="ECO:0000313" key="1">
    <source>
        <dbReference type="EMBL" id="CAG9316340.1"/>
    </source>
</evidence>
<protein>
    <submittedName>
        <fullName evidence="1">Uncharacterized protein</fullName>
    </submittedName>
</protein>
<dbReference type="EMBL" id="CAJZBQ010000015">
    <property type="protein sequence ID" value="CAG9316340.1"/>
    <property type="molecule type" value="Genomic_DNA"/>
</dbReference>
<accession>A0AAU9INH1</accession>
<reference evidence="1" key="1">
    <citation type="submission" date="2021-09" db="EMBL/GenBank/DDBJ databases">
        <authorList>
            <consortium name="AG Swart"/>
            <person name="Singh M."/>
            <person name="Singh A."/>
            <person name="Seah K."/>
            <person name="Emmerich C."/>
        </authorList>
    </citation>
    <scope>NUCLEOTIDE SEQUENCE</scope>
    <source>
        <strain evidence="1">ATCC30299</strain>
    </source>
</reference>
<dbReference type="AlphaFoldDB" id="A0AAU9INH1"/>
<evidence type="ECO:0000313" key="2">
    <source>
        <dbReference type="Proteomes" id="UP001162131"/>
    </source>
</evidence>
<sequence>MPQIFSVPETLLGITIFETKHPVRAIIPWYFLETFINKEKYNILNLVRHFIWWQEIVICMDYFLKIFLIFKMDVLEEFKLNF</sequence>
<comment type="caution">
    <text evidence="1">The sequence shown here is derived from an EMBL/GenBank/DDBJ whole genome shotgun (WGS) entry which is preliminary data.</text>
</comment>
<dbReference type="Proteomes" id="UP001162131">
    <property type="component" value="Unassembled WGS sequence"/>
</dbReference>
<organism evidence="1 2">
    <name type="scientific">Blepharisma stoltei</name>
    <dbReference type="NCBI Taxonomy" id="1481888"/>
    <lineage>
        <taxon>Eukaryota</taxon>
        <taxon>Sar</taxon>
        <taxon>Alveolata</taxon>
        <taxon>Ciliophora</taxon>
        <taxon>Postciliodesmatophora</taxon>
        <taxon>Heterotrichea</taxon>
        <taxon>Heterotrichida</taxon>
        <taxon>Blepharismidae</taxon>
        <taxon>Blepharisma</taxon>
    </lineage>
</organism>
<name>A0AAU9INH1_9CILI</name>
<keyword evidence="2" id="KW-1185">Reference proteome</keyword>